<dbReference type="Gene3D" id="3.30.530.20">
    <property type="match status" value="1"/>
</dbReference>
<keyword evidence="2" id="KW-1185">Reference proteome</keyword>
<dbReference type="EMBL" id="LT629799">
    <property type="protein sequence ID" value="SDU95538.1"/>
    <property type="molecule type" value="Genomic_DNA"/>
</dbReference>
<proteinExistence type="predicted"/>
<name>A0A1H2MRB1_9ACTN</name>
<dbReference type="InterPro" id="IPR023393">
    <property type="entry name" value="START-like_dom_sf"/>
</dbReference>
<organism evidence="1 2">
    <name type="scientific">Microlunatus sagamiharensis</name>
    <dbReference type="NCBI Taxonomy" id="546874"/>
    <lineage>
        <taxon>Bacteria</taxon>
        <taxon>Bacillati</taxon>
        <taxon>Actinomycetota</taxon>
        <taxon>Actinomycetes</taxon>
        <taxon>Propionibacteriales</taxon>
        <taxon>Propionibacteriaceae</taxon>
        <taxon>Microlunatus</taxon>
    </lineage>
</organism>
<dbReference type="AlphaFoldDB" id="A0A1H2MRB1"/>
<protein>
    <submittedName>
        <fullName evidence="1">Polyketide cyclase / dehydrase and lipid transport</fullName>
    </submittedName>
</protein>
<dbReference type="STRING" id="546874.SAMN04488544_2534"/>
<dbReference type="Pfam" id="PF10604">
    <property type="entry name" value="Polyketide_cyc2"/>
    <property type="match status" value="1"/>
</dbReference>
<sequence>MAGQTSSSVDIDAGPDAVMAVIADVEDYPAWVDSMRRVTVLTEADGRPEQVEMELAHPLFSDTYVLAYDWRPELVSWHLVRGRLLTAMDGSYALAPKGAGTTVTYTLSVDTTMPMIGLLRRKAEKTIVDGALRGLKRRVEG</sequence>
<reference evidence="2" key="1">
    <citation type="submission" date="2016-10" db="EMBL/GenBank/DDBJ databases">
        <authorList>
            <person name="Varghese N."/>
            <person name="Submissions S."/>
        </authorList>
    </citation>
    <scope>NUCLEOTIDE SEQUENCE [LARGE SCALE GENOMIC DNA]</scope>
    <source>
        <strain evidence="2">DSM 21743</strain>
    </source>
</reference>
<evidence type="ECO:0000313" key="2">
    <source>
        <dbReference type="Proteomes" id="UP000198825"/>
    </source>
</evidence>
<dbReference type="PANTHER" id="PTHR39683:SF4">
    <property type="entry name" value="COENZYME Q-BINDING PROTEIN COQ10 START DOMAIN-CONTAINING PROTEIN"/>
    <property type="match status" value="1"/>
</dbReference>
<dbReference type="PANTHER" id="PTHR39683">
    <property type="entry name" value="CONSERVED PROTEIN TB16.3"/>
    <property type="match status" value="1"/>
</dbReference>
<gene>
    <name evidence="1" type="ORF">SAMN04488544_2534</name>
</gene>
<dbReference type="RefSeq" id="WP_091074839.1">
    <property type="nucleotide sequence ID" value="NZ_LT629799.1"/>
</dbReference>
<dbReference type="Proteomes" id="UP000198825">
    <property type="component" value="Chromosome I"/>
</dbReference>
<dbReference type="SUPFAM" id="SSF55961">
    <property type="entry name" value="Bet v1-like"/>
    <property type="match status" value="1"/>
</dbReference>
<dbReference type="CDD" id="cd07819">
    <property type="entry name" value="SRPBCC_2"/>
    <property type="match status" value="1"/>
</dbReference>
<dbReference type="OrthoDB" id="5243015at2"/>
<dbReference type="InterPro" id="IPR019587">
    <property type="entry name" value="Polyketide_cyclase/dehydratase"/>
</dbReference>
<accession>A0A1H2MRB1</accession>
<evidence type="ECO:0000313" key="1">
    <source>
        <dbReference type="EMBL" id="SDU95538.1"/>
    </source>
</evidence>